<dbReference type="AlphaFoldDB" id="A0A7K3NLL3"/>
<dbReference type="Pfam" id="PF13591">
    <property type="entry name" value="MerR_2"/>
    <property type="match status" value="1"/>
</dbReference>
<sequence length="104" mass="11953">MDITHVIHAAAPARSGHITWTEVIELTGLHPSTLGELIDLGWITPVIIRDESFLFKPGDIYRLRKLDRIVRDFELPLLGASIIVDLLERIEYLENKVRELDRLL</sequence>
<proteinExistence type="predicted"/>
<protein>
    <submittedName>
        <fullName evidence="1">MerR family transcriptional regulator</fullName>
    </submittedName>
</protein>
<dbReference type="Gene3D" id="1.10.1660.10">
    <property type="match status" value="1"/>
</dbReference>
<accession>A0A7K3NLL3</accession>
<name>A0A7K3NLL3_9BACT</name>
<comment type="caution">
    <text evidence="1">The sequence shown here is derived from an EMBL/GenBank/DDBJ whole genome shotgun (WGS) entry which is preliminary data.</text>
</comment>
<evidence type="ECO:0000313" key="2">
    <source>
        <dbReference type="Proteomes" id="UP000469724"/>
    </source>
</evidence>
<dbReference type="RefSeq" id="WP_163302117.1">
    <property type="nucleotide sequence ID" value="NZ_JAAGRQ010000035.1"/>
</dbReference>
<organism evidence="1 2">
    <name type="scientific">Desulfolutivibrio sulfodismutans</name>
    <dbReference type="NCBI Taxonomy" id="63561"/>
    <lineage>
        <taxon>Bacteria</taxon>
        <taxon>Pseudomonadati</taxon>
        <taxon>Thermodesulfobacteriota</taxon>
        <taxon>Desulfovibrionia</taxon>
        <taxon>Desulfovibrionales</taxon>
        <taxon>Desulfovibrionaceae</taxon>
        <taxon>Desulfolutivibrio</taxon>
    </lineage>
</organism>
<dbReference type="EMBL" id="JAAGRQ010000035">
    <property type="protein sequence ID" value="NDY57072.1"/>
    <property type="molecule type" value="Genomic_DNA"/>
</dbReference>
<keyword evidence="2" id="KW-1185">Reference proteome</keyword>
<evidence type="ECO:0000313" key="1">
    <source>
        <dbReference type="EMBL" id="NDY57072.1"/>
    </source>
</evidence>
<dbReference type="Proteomes" id="UP000469724">
    <property type="component" value="Unassembled WGS sequence"/>
</dbReference>
<reference evidence="1 2" key="1">
    <citation type="submission" date="2020-02" db="EMBL/GenBank/DDBJ databases">
        <title>Comparative genomics of sulfur disproportionating microorganisms.</title>
        <authorList>
            <person name="Ward L.M."/>
            <person name="Bertran E."/>
            <person name="Johnston D.T."/>
        </authorList>
    </citation>
    <scope>NUCLEOTIDE SEQUENCE [LARGE SCALE GENOMIC DNA]</scope>
    <source>
        <strain evidence="1 2">DSM 3696</strain>
    </source>
</reference>
<gene>
    <name evidence="1" type="ORF">G3N56_09985</name>
</gene>